<feature type="region of interest" description="Disordered" evidence="1">
    <location>
        <begin position="168"/>
        <end position="194"/>
    </location>
</feature>
<feature type="compositionally biased region" description="Basic residues" evidence="1">
    <location>
        <begin position="177"/>
        <end position="194"/>
    </location>
</feature>
<feature type="region of interest" description="Disordered" evidence="1">
    <location>
        <begin position="69"/>
        <end position="92"/>
    </location>
</feature>
<dbReference type="Proteomes" id="UP000800035">
    <property type="component" value="Unassembled WGS sequence"/>
</dbReference>
<feature type="compositionally biased region" description="Basic and acidic residues" evidence="1">
    <location>
        <begin position="74"/>
        <end position="87"/>
    </location>
</feature>
<accession>A0A6A5TU12</accession>
<sequence>MAAMFGDYSFEAASRHPICDDRHKGDDVESPASVRPFTAPARLPTPPPDMGDLVDALDQQSLRITVDTSFQSTSHHEPLTPLGDERSPTNSTSRLHSATLRMQRQANVRMQCEMSHVKDITKLVEMIEAGDQCNVCERKSASDDEGIDMHYTPTIKKQLHTVIPLYRSNEHDTGARVSKRPRMRRRRASKSSSK</sequence>
<dbReference type="AlphaFoldDB" id="A0A6A5TU12"/>
<evidence type="ECO:0000313" key="3">
    <source>
        <dbReference type="Proteomes" id="UP000800035"/>
    </source>
</evidence>
<name>A0A6A5TU12_9PLEO</name>
<feature type="region of interest" description="Disordered" evidence="1">
    <location>
        <begin position="15"/>
        <end position="47"/>
    </location>
</feature>
<dbReference type="OrthoDB" id="3910171at2759"/>
<protein>
    <submittedName>
        <fullName evidence="2">Uncharacterized protein</fullName>
    </submittedName>
</protein>
<keyword evidence="3" id="KW-1185">Reference proteome</keyword>
<evidence type="ECO:0000256" key="1">
    <source>
        <dbReference type="SAM" id="MobiDB-lite"/>
    </source>
</evidence>
<reference evidence="2" key="1">
    <citation type="journal article" date="2020" name="Stud. Mycol.">
        <title>101 Dothideomycetes genomes: a test case for predicting lifestyles and emergence of pathogens.</title>
        <authorList>
            <person name="Haridas S."/>
            <person name="Albert R."/>
            <person name="Binder M."/>
            <person name="Bloem J."/>
            <person name="Labutti K."/>
            <person name="Salamov A."/>
            <person name="Andreopoulos B."/>
            <person name="Baker S."/>
            <person name="Barry K."/>
            <person name="Bills G."/>
            <person name="Bluhm B."/>
            <person name="Cannon C."/>
            <person name="Castanera R."/>
            <person name="Culley D."/>
            <person name="Daum C."/>
            <person name="Ezra D."/>
            <person name="Gonzalez J."/>
            <person name="Henrissat B."/>
            <person name="Kuo A."/>
            <person name="Liang C."/>
            <person name="Lipzen A."/>
            <person name="Lutzoni F."/>
            <person name="Magnuson J."/>
            <person name="Mondo S."/>
            <person name="Nolan M."/>
            <person name="Ohm R."/>
            <person name="Pangilinan J."/>
            <person name="Park H.-J."/>
            <person name="Ramirez L."/>
            <person name="Alfaro M."/>
            <person name="Sun H."/>
            <person name="Tritt A."/>
            <person name="Yoshinaga Y."/>
            <person name="Zwiers L.-H."/>
            <person name="Turgeon B."/>
            <person name="Goodwin S."/>
            <person name="Spatafora J."/>
            <person name="Crous P."/>
            <person name="Grigoriev I."/>
        </authorList>
    </citation>
    <scope>NUCLEOTIDE SEQUENCE</scope>
    <source>
        <strain evidence="2">CBS 675.92</strain>
    </source>
</reference>
<organism evidence="2 3">
    <name type="scientific">Byssothecium circinans</name>
    <dbReference type="NCBI Taxonomy" id="147558"/>
    <lineage>
        <taxon>Eukaryota</taxon>
        <taxon>Fungi</taxon>
        <taxon>Dikarya</taxon>
        <taxon>Ascomycota</taxon>
        <taxon>Pezizomycotina</taxon>
        <taxon>Dothideomycetes</taxon>
        <taxon>Pleosporomycetidae</taxon>
        <taxon>Pleosporales</taxon>
        <taxon>Massarineae</taxon>
        <taxon>Massarinaceae</taxon>
        <taxon>Byssothecium</taxon>
    </lineage>
</organism>
<gene>
    <name evidence="2" type="ORF">CC80DRAFT_493106</name>
</gene>
<dbReference type="EMBL" id="ML976995">
    <property type="protein sequence ID" value="KAF1955162.1"/>
    <property type="molecule type" value="Genomic_DNA"/>
</dbReference>
<feature type="compositionally biased region" description="Basic and acidic residues" evidence="1">
    <location>
        <begin position="15"/>
        <end position="27"/>
    </location>
</feature>
<evidence type="ECO:0000313" key="2">
    <source>
        <dbReference type="EMBL" id="KAF1955162.1"/>
    </source>
</evidence>
<proteinExistence type="predicted"/>